<dbReference type="PANTHER" id="PTHR38224">
    <property type="entry name" value="PHLOEM SPECIFIC PROTEIN"/>
    <property type="match status" value="1"/>
</dbReference>
<dbReference type="EMBL" id="JARAOO010000009">
    <property type="protein sequence ID" value="KAJ7956169.1"/>
    <property type="molecule type" value="Genomic_DNA"/>
</dbReference>
<evidence type="ECO:0000313" key="1">
    <source>
        <dbReference type="EMBL" id="KAJ7956169.1"/>
    </source>
</evidence>
<evidence type="ECO:0000313" key="2">
    <source>
        <dbReference type="Proteomes" id="UP001163823"/>
    </source>
</evidence>
<keyword evidence="2" id="KW-1185">Reference proteome</keyword>
<dbReference type="Proteomes" id="UP001163823">
    <property type="component" value="Chromosome 9"/>
</dbReference>
<dbReference type="EMBL" id="JARAOO010000009">
    <property type="protein sequence ID" value="KAJ7956168.1"/>
    <property type="molecule type" value="Genomic_DNA"/>
</dbReference>
<proteinExistence type="predicted"/>
<organism evidence="1 2">
    <name type="scientific">Quillaja saponaria</name>
    <name type="common">Soap bark tree</name>
    <dbReference type="NCBI Taxonomy" id="32244"/>
    <lineage>
        <taxon>Eukaryota</taxon>
        <taxon>Viridiplantae</taxon>
        <taxon>Streptophyta</taxon>
        <taxon>Embryophyta</taxon>
        <taxon>Tracheophyta</taxon>
        <taxon>Spermatophyta</taxon>
        <taxon>Magnoliopsida</taxon>
        <taxon>eudicotyledons</taxon>
        <taxon>Gunneridae</taxon>
        <taxon>Pentapetalae</taxon>
        <taxon>rosids</taxon>
        <taxon>fabids</taxon>
        <taxon>Fabales</taxon>
        <taxon>Quillajaceae</taxon>
        <taxon>Quillaja</taxon>
    </lineage>
</organism>
<name>A0AAD7LDK0_QUISA</name>
<sequence>MLRFQDDHAHIAKVHRTPPILSDVPQYPNAHLVFNKKVVYEEDLGAHRNNYHHKHYNPEVQEKVGVIEYKETIENPDTGNKEVIYEESIDVEAERYIQQKHKGFELSKWRTFNGR</sequence>
<accession>A0AAD7LDK0</accession>
<dbReference type="PANTHER" id="PTHR38224:SF1">
    <property type="entry name" value="PHLOEM SPECIFIC PROTEIN"/>
    <property type="match status" value="1"/>
</dbReference>
<comment type="caution">
    <text evidence="1">The sequence shown here is derived from an EMBL/GenBank/DDBJ whole genome shotgun (WGS) entry which is preliminary data.</text>
</comment>
<reference evidence="1" key="1">
    <citation type="journal article" date="2023" name="Science">
        <title>Elucidation of the pathway for biosynthesis of saponin adjuvants from the soapbark tree.</title>
        <authorList>
            <person name="Reed J."/>
            <person name="Orme A."/>
            <person name="El-Demerdash A."/>
            <person name="Owen C."/>
            <person name="Martin L.B.B."/>
            <person name="Misra R.C."/>
            <person name="Kikuchi S."/>
            <person name="Rejzek M."/>
            <person name="Martin A.C."/>
            <person name="Harkess A."/>
            <person name="Leebens-Mack J."/>
            <person name="Louveau T."/>
            <person name="Stephenson M.J."/>
            <person name="Osbourn A."/>
        </authorList>
    </citation>
    <scope>NUCLEOTIDE SEQUENCE</scope>
    <source>
        <strain evidence="1">S10</strain>
    </source>
</reference>
<dbReference type="KEGG" id="qsa:O6P43_022654"/>
<gene>
    <name evidence="1" type="ORF">O6P43_022654</name>
</gene>
<dbReference type="AlphaFoldDB" id="A0AAD7LDK0"/>
<protein>
    <submittedName>
        <fullName evidence="1">Phloem specific protein</fullName>
    </submittedName>
</protein>